<dbReference type="EMBL" id="BMIT01000037">
    <property type="protein sequence ID" value="GGF14736.1"/>
    <property type="molecule type" value="Genomic_DNA"/>
</dbReference>
<sequence length="105" mass="12252">MMENEKFNAAVAADFLEKVSQCLYQEYDAIYDLNFTENNFDIEKLLFHCFSSSYKISFSYEQLSLLRSLLLLLCSNTNLLMSNDVGDTEGFVDERQLEFDFDNSH</sequence>
<evidence type="ECO:0000313" key="1">
    <source>
        <dbReference type="EMBL" id="GGF14736.1"/>
    </source>
</evidence>
<accession>A0ABQ1UCV1</accession>
<keyword evidence="2" id="KW-1185">Reference proteome</keyword>
<proteinExistence type="predicted"/>
<gene>
    <name evidence="1" type="ORF">GCM10008027_44410</name>
</gene>
<dbReference type="Proteomes" id="UP000638462">
    <property type="component" value="Unassembled WGS sequence"/>
</dbReference>
<reference evidence="2" key="1">
    <citation type="journal article" date="2019" name="Int. J. Syst. Evol. Microbiol.">
        <title>The Global Catalogue of Microorganisms (GCM) 10K type strain sequencing project: providing services to taxonomists for standard genome sequencing and annotation.</title>
        <authorList>
            <consortium name="The Broad Institute Genomics Platform"/>
            <consortium name="The Broad Institute Genome Sequencing Center for Infectious Disease"/>
            <person name="Wu L."/>
            <person name="Ma J."/>
        </authorList>
    </citation>
    <scope>NUCLEOTIDE SEQUENCE [LARGE SCALE GENOMIC DNA]</scope>
    <source>
        <strain evidence="2">CGMCC 1.15394</strain>
    </source>
</reference>
<name>A0ABQ1UCV1_9GAMM</name>
<dbReference type="RefSeq" id="WP_188731804.1">
    <property type="nucleotide sequence ID" value="NZ_BMIT01000037.1"/>
</dbReference>
<protein>
    <recommendedName>
        <fullName evidence="3">Orphan protein</fullName>
    </recommendedName>
</protein>
<comment type="caution">
    <text evidence="1">The sequence shown here is derived from an EMBL/GenBank/DDBJ whole genome shotgun (WGS) entry which is preliminary data.</text>
</comment>
<organism evidence="1 2">
    <name type="scientific">Pseudoalteromonas gelatinilytica</name>
    <dbReference type="NCBI Taxonomy" id="1703256"/>
    <lineage>
        <taxon>Bacteria</taxon>
        <taxon>Pseudomonadati</taxon>
        <taxon>Pseudomonadota</taxon>
        <taxon>Gammaproteobacteria</taxon>
        <taxon>Alteromonadales</taxon>
        <taxon>Pseudoalteromonadaceae</taxon>
        <taxon>Pseudoalteromonas</taxon>
    </lineage>
</organism>
<evidence type="ECO:0008006" key="3">
    <source>
        <dbReference type="Google" id="ProtNLM"/>
    </source>
</evidence>
<evidence type="ECO:0000313" key="2">
    <source>
        <dbReference type="Proteomes" id="UP000638462"/>
    </source>
</evidence>